<name>A0A397UCW1_9GLOM</name>
<keyword evidence="2" id="KW-0418">Kinase</keyword>
<keyword evidence="2" id="KW-0808">Transferase</keyword>
<dbReference type="GO" id="GO:0004674">
    <property type="term" value="F:protein serine/threonine kinase activity"/>
    <property type="evidence" value="ECO:0007669"/>
    <property type="project" value="TreeGrafter"/>
</dbReference>
<dbReference type="InterPro" id="IPR001245">
    <property type="entry name" value="Ser-Thr/Tyr_kinase_cat_dom"/>
</dbReference>
<evidence type="ECO:0000259" key="1">
    <source>
        <dbReference type="PROSITE" id="PS50011"/>
    </source>
</evidence>
<feature type="domain" description="Protein kinase" evidence="1">
    <location>
        <begin position="51"/>
        <end position="380"/>
    </location>
</feature>
<dbReference type="InterPro" id="IPR000719">
    <property type="entry name" value="Prot_kinase_dom"/>
</dbReference>
<dbReference type="InterPro" id="IPR051681">
    <property type="entry name" value="Ser/Thr_Kinases-Pseudokinases"/>
</dbReference>
<dbReference type="SUPFAM" id="SSF56112">
    <property type="entry name" value="Protein kinase-like (PK-like)"/>
    <property type="match status" value="1"/>
</dbReference>
<sequence>MHESWCYTCDPEIMIRKWTCGNKNVDHCIKEFQLRTISYENAIEWIPFDKLSITDKIGEGGFGCVYSATWSDGIRKIVKTDDFYYVRSREPSSAVALKTLSDYSLKEFENHMKCVLYGSELKIYGLTQNTETNEYMMVFQYANCGNLYKFLRSNFRDLNWQAKLKLLLDISNDLYQIHNTGYIHADFHSGNILQHKGISENMKSYISDMGLSKKFNENDSKGCIYGVMPYVAPEVLSGQKFTKFNDELAVKICIGLRPEFAQGTPECYIKLAKQCMDSDSEKRPNALQIGDELSKWIKRIENSDNNEIKKQFLDADKIAEKKLPINLPKHSDFMYTSKMINTQKISNAIKELKMTNTHITPGKLVATGTIVPELHYGPYLRDWWVFSKENPEQIPYPIPIRLELEIMIHLNKIPFIIRVVRHINSNLQPGYICEANGQSSGVVSSSLQQLQQPETFQKLLKNVIFCPFIIKIENLSIFVGSLGKITRSNQYTVGHNYVASLFYKIVKSSLNIKIALQILFGIKLEF</sequence>
<dbReference type="Gene3D" id="3.30.200.20">
    <property type="entry name" value="Phosphorylase Kinase, domain 1"/>
    <property type="match status" value="1"/>
</dbReference>
<dbReference type="PANTHER" id="PTHR44329">
    <property type="entry name" value="SERINE/THREONINE-PROTEIN KINASE TNNI3K-RELATED"/>
    <property type="match status" value="1"/>
</dbReference>
<comment type="caution">
    <text evidence="2">The sequence shown here is derived from an EMBL/GenBank/DDBJ whole genome shotgun (WGS) entry which is preliminary data.</text>
</comment>
<dbReference type="InterPro" id="IPR011009">
    <property type="entry name" value="Kinase-like_dom_sf"/>
</dbReference>
<dbReference type="AlphaFoldDB" id="A0A397UCW1"/>
<evidence type="ECO:0000313" key="3">
    <source>
        <dbReference type="Proteomes" id="UP000266673"/>
    </source>
</evidence>
<evidence type="ECO:0000313" key="2">
    <source>
        <dbReference type="EMBL" id="RIB08034.1"/>
    </source>
</evidence>
<gene>
    <name evidence="2" type="ORF">C2G38_2212673</name>
</gene>
<dbReference type="OrthoDB" id="2369547at2759"/>
<dbReference type="EMBL" id="QKWP01001562">
    <property type="protein sequence ID" value="RIB08034.1"/>
    <property type="molecule type" value="Genomic_DNA"/>
</dbReference>
<accession>A0A397UCW1</accession>
<keyword evidence="3" id="KW-1185">Reference proteome</keyword>
<protein>
    <submittedName>
        <fullName evidence="2">Kinase-like domain-containing protein</fullName>
    </submittedName>
</protein>
<dbReference type="GO" id="GO:0005524">
    <property type="term" value="F:ATP binding"/>
    <property type="evidence" value="ECO:0007669"/>
    <property type="project" value="InterPro"/>
</dbReference>
<dbReference type="Proteomes" id="UP000266673">
    <property type="component" value="Unassembled WGS sequence"/>
</dbReference>
<organism evidence="2 3">
    <name type="scientific">Gigaspora rosea</name>
    <dbReference type="NCBI Taxonomy" id="44941"/>
    <lineage>
        <taxon>Eukaryota</taxon>
        <taxon>Fungi</taxon>
        <taxon>Fungi incertae sedis</taxon>
        <taxon>Mucoromycota</taxon>
        <taxon>Glomeromycotina</taxon>
        <taxon>Glomeromycetes</taxon>
        <taxon>Diversisporales</taxon>
        <taxon>Gigasporaceae</taxon>
        <taxon>Gigaspora</taxon>
    </lineage>
</organism>
<dbReference type="Pfam" id="PF07714">
    <property type="entry name" value="PK_Tyr_Ser-Thr"/>
    <property type="match status" value="1"/>
</dbReference>
<reference evidence="2 3" key="1">
    <citation type="submission" date="2018-06" db="EMBL/GenBank/DDBJ databases">
        <title>Comparative genomics reveals the genomic features of Rhizophagus irregularis, R. cerebriforme, R. diaphanum and Gigaspora rosea, and their symbiotic lifestyle signature.</title>
        <authorList>
            <person name="Morin E."/>
            <person name="San Clemente H."/>
            <person name="Chen E.C.H."/>
            <person name="De La Providencia I."/>
            <person name="Hainaut M."/>
            <person name="Kuo A."/>
            <person name="Kohler A."/>
            <person name="Murat C."/>
            <person name="Tang N."/>
            <person name="Roy S."/>
            <person name="Loubradou J."/>
            <person name="Henrissat B."/>
            <person name="Grigoriev I.V."/>
            <person name="Corradi N."/>
            <person name="Roux C."/>
            <person name="Martin F.M."/>
        </authorList>
    </citation>
    <scope>NUCLEOTIDE SEQUENCE [LARGE SCALE GENOMIC DNA]</scope>
    <source>
        <strain evidence="2 3">DAOM 194757</strain>
    </source>
</reference>
<dbReference type="PROSITE" id="PS50011">
    <property type="entry name" value="PROTEIN_KINASE_DOM"/>
    <property type="match status" value="1"/>
</dbReference>
<proteinExistence type="predicted"/>
<dbReference type="Gene3D" id="1.10.510.10">
    <property type="entry name" value="Transferase(Phosphotransferase) domain 1"/>
    <property type="match status" value="2"/>
</dbReference>